<organism evidence="1 2">
    <name type="scientific">Aeromonas sobria</name>
    <dbReference type="NCBI Taxonomy" id="646"/>
    <lineage>
        <taxon>Bacteria</taxon>
        <taxon>Pseudomonadati</taxon>
        <taxon>Pseudomonadota</taxon>
        <taxon>Gammaproteobacteria</taxon>
        <taxon>Aeromonadales</taxon>
        <taxon>Aeromonadaceae</taxon>
        <taxon>Aeromonas</taxon>
    </lineage>
</organism>
<accession>A0A2N3IPJ3</accession>
<proteinExistence type="predicted"/>
<sequence length="76" mass="8446">MIGEIEGIVFNSNFELLCPIVDGFRSAFGFYDEYPIGADEQMIYVEIIKGNIVVDPIGMLRGANDLIQLLTDGRFA</sequence>
<name>A0A2N3IPJ3_AERSO</name>
<evidence type="ECO:0000313" key="2">
    <source>
        <dbReference type="Proteomes" id="UP000233526"/>
    </source>
</evidence>
<reference evidence="1 2" key="1">
    <citation type="journal article" date="2017" name="Front. Microbiol.">
        <title>Strong Genomic and Phenotypic Heterogeneity in the Aeromonas sobria Species Complex.</title>
        <authorList>
            <person name="Gauthier J."/>
            <person name="Vincent A.T."/>
            <person name="Charette S.J."/>
            <person name="Derome N."/>
        </authorList>
    </citation>
    <scope>NUCLEOTIDE SEQUENCE [LARGE SCALE GENOMIC DNA]</scope>
    <source>
        <strain evidence="1 2">JF2635</strain>
    </source>
</reference>
<evidence type="ECO:0000313" key="1">
    <source>
        <dbReference type="EMBL" id="PKQ73203.1"/>
    </source>
</evidence>
<protein>
    <submittedName>
        <fullName evidence="1">Uncharacterized protein</fullName>
    </submittedName>
</protein>
<dbReference type="AlphaFoldDB" id="A0A2N3IPJ3"/>
<gene>
    <name evidence="1" type="ORF">AOX56_21675</name>
</gene>
<comment type="caution">
    <text evidence="1">The sequence shown here is derived from an EMBL/GenBank/DDBJ whole genome shotgun (WGS) entry which is preliminary data.</text>
</comment>
<dbReference type="Proteomes" id="UP000233526">
    <property type="component" value="Unassembled WGS sequence"/>
</dbReference>
<dbReference type="EMBL" id="LJZX01000065">
    <property type="protein sequence ID" value="PKQ73203.1"/>
    <property type="molecule type" value="Genomic_DNA"/>
</dbReference>